<name>A0ABV0SHB6_9TELE</name>
<sequence>MYIRQHVGSSASVTSAFVSNGNRVTSSLRMDSLTEEEIAQIATLQRDAGVRRLSHHFQWFEFSGDRLSFHQAFVYDVAMFTTERGFSWANVIRSAVLAKDIFPQLHDFDIHKFWSLLRYVLCEHLPNLTPVHRHVLTQYLIDTCISRRRLFQVVVGGVVEESVAQKHLEVQLPPTPCPLAQGTDLQEWEAQSQQQTRLASSLQQIEEKLRSLRAGPRVTLGDISVPSDGELNKETIMDLVQSAVRTAEGQILGSLSQEASLLSDILQLKLQQEALATGRHHNTASSQMAATKAKKQKQGKTENAKQELIQ</sequence>
<dbReference type="EMBL" id="JAHRIQ010000020">
    <property type="protein sequence ID" value="MEQ2219963.1"/>
    <property type="molecule type" value="Genomic_DNA"/>
</dbReference>
<feature type="region of interest" description="Disordered" evidence="1">
    <location>
        <begin position="278"/>
        <end position="310"/>
    </location>
</feature>
<reference evidence="2 3" key="1">
    <citation type="submission" date="2021-06" db="EMBL/GenBank/DDBJ databases">
        <authorList>
            <person name="Palmer J.M."/>
        </authorList>
    </citation>
    <scope>NUCLEOTIDE SEQUENCE [LARGE SCALE GENOMIC DNA]</scope>
    <source>
        <strain evidence="3">if_2019</strain>
        <tissue evidence="2">Muscle</tissue>
    </source>
</reference>
<accession>A0ABV0SHB6</accession>
<proteinExistence type="predicted"/>
<evidence type="ECO:0000313" key="2">
    <source>
        <dbReference type="EMBL" id="MEQ2219963.1"/>
    </source>
</evidence>
<comment type="caution">
    <text evidence="2">The sequence shown here is derived from an EMBL/GenBank/DDBJ whole genome shotgun (WGS) entry which is preliminary data.</text>
</comment>
<dbReference type="Proteomes" id="UP001482620">
    <property type="component" value="Unassembled WGS sequence"/>
</dbReference>
<dbReference type="InterPro" id="IPR032727">
    <property type="entry name" value="CLAMP"/>
</dbReference>
<dbReference type="PANTHER" id="PTHR28457:SF2">
    <property type="entry name" value="SIMILAR TO 4930578I06RIK PROTEIN"/>
    <property type="match status" value="1"/>
</dbReference>
<evidence type="ECO:0000256" key="1">
    <source>
        <dbReference type="SAM" id="MobiDB-lite"/>
    </source>
</evidence>
<dbReference type="PANTHER" id="PTHR28457">
    <property type="entry name" value="COILED-COIL DOMAIN-CONTAINING PROTEIN 189"/>
    <property type="match status" value="1"/>
</dbReference>
<protein>
    <submittedName>
        <fullName evidence="2">Uncharacterized protein</fullName>
    </submittedName>
</protein>
<evidence type="ECO:0000313" key="3">
    <source>
        <dbReference type="Proteomes" id="UP001482620"/>
    </source>
</evidence>
<organism evidence="2 3">
    <name type="scientific">Ilyodon furcidens</name>
    <name type="common">goldbreast splitfin</name>
    <dbReference type="NCBI Taxonomy" id="33524"/>
    <lineage>
        <taxon>Eukaryota</taxon>
        <taxon>Metazoa</taxon>
        <taxon>Chordata</taxon>
        <taxon>Craniata</taxon>
        <taxon>Vertebrata</taxon>
        <taxon>Euteleostomi</taxon>
        <taxon>Actinopterygii</taxon>
        <taxon>Neopterygii</taxon>
        <taxon>Teleostei</taxon>
        <taxon>Neoteleostei</taxon>
        <taxon>Acanthomorphata</taxon>
        <taxon>Ovalentaria</taxon>
        <taxon>Atherinomorphae</taxon>
        <taxon>Cyprinodontiformes</taxon>
        <taxon>Goodeidae</taxon>
        <taxon>Ilyodon</taxon>
    </lineage>
</organism>
<keyword evidence="3" id="KW-1185">Reference proteome</keyword>
<feature type="compositionally biased region" description="Basic and acidic residues" evidence="1">
    <location>
        <begin position="299"/>
        <end position="310"/>
    </location>
</feature>
<gene>
    <name evidence="2" type="ORF">ILYODFUR_000487</name>
</gene>